<evidence type="ECO:0000256" key="2">
    <source>
        <dbReference type="ARBA" id="ARBA00022475"/>
    </source>
</evidence>
<dbReference type="Proteomes" id="UP000095300">
    <property type="component" value="Unassembled WGS sequence"/>
</dbReference>
<dbReference type="KEGG" id="scac:106087005"/>
<evidence type="ECO:0000256" key="5">
    <source>
        <dbReference type="ARBA" id="ARBA00022725"/>
    </source>
</evidence>
<dbReference type="EnsemblMetazoa" id="SCAU005951-RA">
    <property type="protein sequence ID" value="SCAU005951-PA"/>
    <property type="gene ID" value="SCAU005951"/>
</dbReference>
<evidence type="ECO:0000256" key="8">
    <source>
        <dbReference type="ARBA" id="ARBA00023170"/>
    </source>
</evidence>
<evidence type="ECO:0000313" key="11">
    <source>
        <dbReference type="EnsemblMetazoa" id="SCAU005951-PA"/>
    </source>
</evidence>
<keyword evidence="2" id="KW-1003">Cell membrane</keyword>
<keyword evidence="6 10" id="KW-1133">Transmembrane helix</keyword>
<evidence type="ECO:0000256" key="10">
    <source>
        <dbReference type="RuleBase" id="RU351113"/>
    </source>
</evidence>
<feature type="transmembrane region" description="Helical" evidence="10">
    <location>
        <begin position="301"/>
        <end position="322"/>
    </location>
</feature>
<dbReference type="GO" id="GO:0005549">
    <property type="term" value="F:odorant binding"/>
    <property type="evidence" value="ECO:0007669"/>
    <property type="project" value="InterPro"/>
</dbReference>
<keyword evidence="7 10" id="KW-0472">Membrane</keyword>
<evidence type="ECO:0000256" key="7">
    <source>
        <dbReference type="ARBA" id="ARBA00023136"/>
    </source>
</evidence>
<dbReference type="PANTHER" id="PTHR21137:SF35">
    <property type="entry name" value="ODORANT RECEPTOR 19A-RELATED"/>
    <property type="match status" value="1"/>
</dbReference>
<organism evidence="11 12">
    <name type="scientific">Stomoxys calcitrans</name>
    <name type="common">Stable fly</name>
    <name type="synonym">Conops calcitrans</name>
    <dbReference type="NCBI Taxonomy" id="35570"/>
    <lineage>
        <taxon>Eukaryota</taxon>
        <taxon>Metazoa</taxon>
        <taxon>Ecdysozoa</taxon>
        <taxon>Arthropoda</taxon>
        <taxon>Hexapoda</taxon>
        <taxon>Insecta</taxon>
        <taxon>Pterygota</taxon>
        <taxon>Neoptera</taxon>
        <taxon>Endopterygota</taxon>
        <taxon>Diptera</taxon>
        <taxon>Brachycera</taxon>
        <taxon>Muscomorpha</taxon>
        <taxon>Muscoidea</taxon>
        <taxon>Muscidae</taxon>
        <taxon>Stomoxys</taxon>
    </lineage>
</organism>
<name>A0A1I8P9A2_STOCA</name>
<dbReference type="GO" id="GO:0007165">
    <property type="term" value="P:signal transduction"/>
    <property type="evidence" value="ECO:0007669"/>
    <property type="project" value="UniProtKB-KW"/>
</dbReference>
<dbReference type="PANTHER" id="PTHR21137">
    <property type="entry name" value="ODORANT RECEPTOR"/>
    <property type="match status" value="1"/>
</dbReference>
<feature type="transmembrane region" description="Helical" evidence="10">
    <location>
        <begin position="134"/>
        <end position="160"/>
    </location>
</feature>
<evidence type="ECO:0000256" key="3">
    <source>
        <dbReference type="ARBA" id="ARBA00022606"/>
    </source>
</evidence>
<evidence type="ECO:0000256" key="6">
    <source>
        <dbReference type="ARBA" id="ARBA00022989"/>
    </source>
</evidence>
<comment type="subcellular location">
    <subcellularLocation>
        <location evidence="1 10">Cell membrane</location>
        <topology evidence="1 10">Multi-pass membrane protein</topology>
    </subcellularLocation>
</comment>
<keyword evidence="4 10" id="KW-0812">Transmembrane</keyword>
<evidence type="ECO:0000256" key="1">
    <source>
        <dbReference type="ARBA" id="ARBA00004651"/>
    </source>
</evidence>
<keyword evidence="5 10" id="KW-0552">Olfaction</keyword>
<dbReference type="GO" id="GO:0005886">
    <property type="term" value="C:plasma membrane"/>
    <property type="evidence" value="ECO:0007669"/>
    <property type="project" value="UniProtKB-SubCell"/>
</dbReference>
<protein>
    <recommendedName>
        <fullName evidence="10">Odorant receptor</fullName>
    </recommendedName>
</protein>
<keyword evidence="9 10" id="KW-0807">Transducer</keyword>
<dbReference type="InterPro" id="IPR004117">
    <property type="entry name" value="7tm6_olfct_rcpt"/>
</dbReference>
<evidence type="ECO:0000256" key="4">
    <source>
        <dbReference type="ARBA" id="ARBA00022692"/>
    </source>
</evidence>
<comment type="similarity">
    <text evidence="10">Belongs to the insect chemoreceptor superfamily. Heteromeric odorant receptor channel (TC 1.A.69) family.</text>
</comment>
<feature type="transmembrane region" description="Helical" evidence="10">
    <location>
        <begin position="270"/>
        <end position="295"/>
    </location>
</feature>
<evidence type="ECO:0000256" key="9">
    <source>
        <dbReference type="ARBA" id="ARBA00023224"/>
    </source>
</evidence>
<dbReference type="AlphaFoldDB" id="A0A1I8P9A2"/>
<keyword evidence="8 10" id="KW-0675">Receptor</keyword>
<accession>A0A1I8P9A2</accession>
<dbReference type="VEuPathDB" id="VectorBase:SCAU005951"/>
<dbReference type="Pfam" id="PF02949">
    <property type="entry name" value="7tm_6"/>
    <property type="match status" value="1"/>
</dbReference>
<keyword evidence="3 10" id="KW-0716">Sensory transduction</keyword>
<dbReference type="GO" id="GO:0004984">
    <property type="term" value="F:olfactory receptor activity"/>
    <property type="evidence" value="ECO:0007669"/>
    <property type="project" value="InterPro"/>
</dbReference>
<proteinExistence type="inferred from homology"/>
<sequence length="398" mass="45925">MARNKNHVNITSPLLRFHKIFDILKLFARTCGINVFAEDFRFGRITFAIFNMVQLIIALNAYTLWDSISKGKFAFALQNVCIMNTGIQSYAKLVTSVYYQKMIRYVCAEIDFMYRTYENEGRHYVKCLNESLNLLIRITIFMFKLYAVLTVAEIAVPLYYQLYRKERLPIFDVIIPLVDPATDWGFMIHQICTGIATTLTGFGNFAADTSAIMMLVHTRLMSRIIKCKFDDLDEVIRETPREQRNTEHMVKDILEWHQRYLKFTQANSTLMYWGIFIEITAAYISIIFNMVSIFIGGWTVAPIYLFASYCLLLGFCSMGNLIEVSNEELTTNIYDCMWYELSVPEQKLLLIMLNQSQKPNGISLGGLAPLSLNTAVQLTKSIYTVAMLIHSYLSRQNS</sequence>
<comment type="caution">
    <text evidence="10">Lacks conserved residue(s) required for the propagation of feature annotation.</text>
</comment>
<keyword evidence="12" id="KW-1185">Reference proteome</keyword>
<reference evidence="11" key="1">
    <citation type="submission" date="2020-05" db="UniProtKB">
        <authorList>
            <consortium name="EnsemblMetazoa"/>
        </authorList>
    </citation>
    <scope>IDENTIFICATION</scope>
    <source>
        <strain evidence="11">USDA</strain>
    </source>
</reference>
<gene>
    <name evidence="11" type="primary">106087005</name>
</gene>
<feature type="transmembrane region" description="Helical" evidence="10">
    <location>
        <begin position="45"/>
        <end position="65"/>
    </location>
</feature>
<evidence type="ECO:0000313" key="12">
    <source>
        <dbReference type="Proteomes" id="UP000095300"/>
    </source>
</evidence>
<dbReference type="OrthoDB" id="6765072at2759"/>